<reference evidence="1 2" key="1">
    <citation type="journal article" date="2024" name="Commun. Biol.">
        <title>Comparative genomic analysis of thermophilic fungi reveals convergent evolutionary adaptations and gene losses.</title>
        <authorList>
            <person name="Steindorff A.S."/>
            <person name="Aguilar-Pontes M.V."/>
            <person name="Robinson A.J."/>
            <person name="Andreopoulos B."/>
            <person name="LaButti K."/>
            <person name="Kuo A."/>
            <person name="Mondo S."/>
            <person name="Riley R."/>
            <person name="Otillar R."/>
            <person name="Haridas S."/>
            <person name="Lipzen A."/>
            <person name="Grimwood J."/>
            <person name="Schmutz J."/>
            <person name="Clum A."/>
            <person name="Reid I.D."/>
            <person name="Moisan M.C."/>
            <person name="Butler G."/>
            <person name="Nguyen T.T.M."/>
            <person name="Dewar K."/>
            <person name="Conant G."/>
            <person name="Drula E."/>
            <person name="Henrissat B."/>
            <person name="Hansel C."/>
            <person name="Singer S."/>
            <person name="Hutchinson M.I."/>
            <person name="de Vries R.P."/>
            <person name="Natvig D.O."/>
            <person name="Powell A.J."/>
            <person name="Tsang A."/>
            <person name="Grigoriev I.V."/>
        </authorList>
    </citation>
    <scope>NUCLEOTIDE SEQUENCE [LARGE SCALE GENOMIC DNA]</scope>
    <source>
        <strain evidence="1 2">CBS 494.80</strain>
    </source>
</reference>
<evidence type="ECO:0000313" key="1">
    <source>
        <dbReference type="EMBL" id="KAL2075106.1"/>
    </source>
</evidence>
<dbReference type="InterPro" id="IPR029063">
    <property type="entry name" value="SAM-dependent_MTases_sf"/>
</dbReference>
<gene>
    <name evidence="1" type="ORF">VTL71DRAFT_48</name>
</gene>
<dbReference type="EMBL" id="JAZHXI010000001">
    <property type="protein sequence ID" value="KAL2075106.1"/>
    <property type="molecule type" value="Genomic_DNA"/>
</dbReference>
<sequence length="340" mass="37708">MATQDKPLPIDFGSDEQEIHRLTIQHEVTKSAFPSLILAPIDLSRPGLKILDSATADGLWLREIQHLVVKPHNLIGTDINANLFPRTATPDITFQTQDITVPWPTSLLKTCSLVHSRNGLAGCGAFPVRSAVENLIALVQPGGESWIQIEELDWGIVKEKETSGPVRELAELLDGMFAKLGAQWGYAGEMGGWFKEAGLLDVEVRVVGVPYGKACGDDAVREKGVQAFVLGAMAVCGGAKALGVEGYTEEALDTLPERLREYLVMASDQISWMRNHQARFLCSYLSNSSISEYLHSNYAESPWNRNVFTKRSTAKDLPKQRKQKEKNNCIKFYVYFLVLD</sequence>
<organism evidence="1 2">
    <name type="scientific">Oculimacula yallundae</name>
    <dbReference type="NCBI Taxonomy" id="86028"/>
    <lineage>
        <taxon>Eukaryota</taxon>
        <taxon>Fungi</taxon>
        <taxon>Dikarya</taxon>
        <taxon>Ascomycota</taxon>
        <taxon>Pezizomycotina</taxon>
        <taxon>Leotiomycetes</taxon>
        <taxon>Helotiales</taxon>
        <taxon>Ploettnerulaceae</taxon>
        <taxon>Oculimacula</taxon>
    </lineage>
</organism>
<dbReference type="SUPFAM" id="SSF53335">
    <property type="entry name" value="S-adenosyl-L-methionine-dependent methyltransferases"/>
    <property type="match status" value="1"/>
</dbReference>
<dbReference type="Gene3D" id="3.40.50.150">
    <property type="entry name" value="Vaccinia Virus protein VP39"/>
    <property type="match status" value="1"/>
</dbReference>
<proteinExistence type="predicted"/>
<comment type="caution">
    <text evidence="1">The sequence shown here is derived from an EMBL/GenBank/DDBJ whole genome shotgun (WGS) entry which is preliminary data.</text>
</comment>
<evidence type="ECO:0000313" key="2">
    <source>
        <dbReference type="Proteomes" id="UP001595075"/>
    </source>
</evidence>
<protein>
    <submittedName>
        <fullName evidence="1">Uncharacterized protein</fullName>
    </submittedName>
</protein>
<dbReference type="Proteomes" id="UP001595075">
    <property type="component" value="Unassembled WGS sequence"/>
</dbReference>
<accession>A0ABR4D160</accession>
<keyword evidence="2" id="KW-1185">Reference proteome</keyword>
<name>A0ABR4D160_9HELO</name>